<dbReference type="AlphaFoldDB" id="A0A1H3W4I4"/>
<feature type="transmembrane region" description="Helical" evidence="1">
    <location>
        <begin position="7"/>
        <end position="27"/>
    </location>
</feature>
<dbReference type="EMBL" id="FNQT01000001">
    <property type="protein sequence ID" value="SDZ82025.1"/>
    <property type="molecule type" value="Genomic_DNA"/>
</dbReference>
<evidence type="ECO:0000256" key="1">
    <source>
        <dbReference type="SAM" id="Phobius"/>
    </source>
</evidence>
<feature type="transmembrane region" description="Helical" evidence="1">
    <location>
        <begin position="47"/>
        <end position="67"/>
    </location>
</feature>
<accession>A0A1H3W4I4</accession>
<keyword evidence="3" id="KW-1185">Reference proteome</keyword>
<keyword evidence="1" id="KW-0472">Membrane</keyword>
<protein>
    <submittedName>
        <fullName evidence="2">Uncharacterized protein</fullName>
    </submittedName>
</protein>
<proteinExistence type="predicted"/>
<gene>
    <name evidence="2" type="ORF">SAMN04488065_0561</name>
</gene>
<keyword evidence="1" id="KW-1133">Transmembrane helix</keyword>
<keyword evidence="1" id="KW-0812">Transmembrane</keyword>
<evidence type="ECO:0000313" key="2">
    <source>
        <dbReference type="EMBL" id="SDZ82025.1"/>
    </source>
</evidence>
<evidence type="ECO:0000313" key="3">
    <source>
        <dbReference type="Proteomes" id="UP000236755"/>
    </source>
</evidence>
<dbReference type="STRING" id="555874.SAMN04488065_0561"/>
<name>A0A1H3W4I4_9EURY</name>
<organism evidence="2 3">
    <name type="scientific">Haloplanus vescus</name>
    <dbReference type="NCBI Taxonomy" id="555874"/>
    <lineage>
        <taxon>Archaea</taxon>
        <taxon>Methanobacteriati</taxon>
        <taxon>Methanobacteriota</taxon>
        <taxon>Stenosarchaea group</taxon>
        <taxon>Halobacteria</taxon>
        <taxon>Halobacteriales</taxon>
        <taxon>Haloferacaceae</taxon>
        <taxon>Haloplanus</taxon>
    </lineage>
</organism>
<dbReference type="Proteomes" id="UP000236755">
    <property type="component" value="Unassembled WGS sequence"/>
</dbReference>
<reference evidence="2 3" key="1">
    <citation type="submission" date="2016-10" db="EMBL/GenBank/DDBJ databases">
        <authorList>
            <person name="de Groot N.N."/>
        </authorList>
    </citation>
    <scope>NUCLEOTIDE SEQUENCE [LARGE SCALE GENOMIC DNA]</scope>
    <source>
        <strain evidence="2 3">CGMCC 1.8712</strain>
    </source>
</reference>
<sequence>MDLLHLLVGIGSALLGVAYILVPNWLYHFGLDSLRDTQSAPSEPSDLLLWTFRFIGVCLVIVSVAYVV</sequence>